<keyword evidence="2" id="KW-1185">Reference proteome</keyword>
<dbReference type="Proteomes" id="UP000887540">
    <property type="component" value="Unplaced"/>
</dbReference>
<keyword evidence="1" id="KW-0732">Signal</keyword>
<reference evidence="3" key="1">
    <citation type="submission" date="2022-11" db="UniProtKB">
        <authorList>
            <consortium name="WormBaseParasite"/>
        </authorList>
    </citation>
    <scope>IDENTIFICATION</scope>
</reference>
<evidence type="ECO:0000313" key="3">
    <source>
        <dbReference type="WBParaSite" id="ACRNAN_scaffold1353.g16045.t1"/>
    </source>
</evidence>
<sequence length="87" mass="9877">MKQLLGVLVVGVLAAIVMTQTTSSPDLNCRTCFQIIGYADYLIWQSGQNWTESQLEGELEHECVRISGRDGVQIYRLRKIQNKFAMI</sequence>
<evidence type="ECO:0000313" key="2">
    <source>
        <dbReference type="Proteomes" id="UP000887540"/>
    </source>
</evidence>
<dbReference type="WBParaSite" id="ACRNAN_scaffold1353.g16045.t1">
    <property type="protein sequence ID" value="ACRNAN_scaffold1353.g16045.t1"/>
    <property type="gene ID" value="ACRNAN_scaffold1353.g16045"/>
</dbReference>
<dbReference type="AlphaFoldDB" id="A0A914CR08"/>
<feature type="chain" id="PRO_5037455820" evidence="1">
    <location>
        <begin position="20"/>
        <end position="87"/>
    </location>
</feature>
<evidence type="ECO:0000256" key="1">
    <source>
        <dbReference type="SAM" id="SignalP"/>
    </source>
</evidence>
<protein>
    <submittedName>
        <fullName evidence="3">Uncharacterized protein</fullName>
    </submittedName>
</protein>
<proteinExistence type="predicted"/>
<feature type="signal peptide" evidence="1">
    <location>
        <begin position="1"/>
        <end position="19"/>
    </location>
</feature>
<accession>A0A914CR08</accession>
<organism evidence="2 3">
    <name type="scientific">Acrobeloides nanus</name>
    <dbReference type="NCBI Taxonomy" id="290746"/>
    <lineage>
        <taxon>Eukaryota</taxon>
        <taxon>Metazoa</taxon>
        <taxon>Ecdysozoa</taxon>
        <taxon>Nematoda</taxon>
        <taxon>Chromadorea</taxon>
        <taxon>Rhabditida</taxon>
        <taxon>Tylenchina</taxon>
        <taxon>Cephalobomorpha</taxon>
        <taxon>Cephaloboidea</taxon>
        <taxon>Cephalobidae</taxon>
        <taxon>Acrobeloides</taxon>
    </lineage>
</organism>
<name>A0A914CR08_9BILA</name>